<evidence type="ECO:0000259" key="4">
    <source>
        <dbReference type="Pfam" id="PF06025"/>
    </source>
</evidence>
<evidence type="ECO:0000256" key="1">
    <source>
        <dbReference type="ARBA" id="ARBA00022679"/>
    </source>
</evidence>
<keyword evidence="1" id="KW-0808">Transferase</keyword>
<dbReference type="PANTHER" id="PTHR11254">
    <property type="entry name" value="HECT DOMAIN UBIQUITIN-PROTEIN LIGASE"/>
    <property type="match status" value="1"/>
</dbReference>
<evidence type="ECO:0000256" key="2">
    <source>
        <dbReference type="SAM" id="MobiDB-lite"/>
    </source>
</evidence>
<dbReference type="InterPro" id="IPR016024">
    <property type="entry name" value="ARM-type_fold"/>
</dbReference>
<reference evidence="5" key="1">
    <citation type="submission" date="2015-11" db="EMBL/GenBank/DDBJ databases">
        <title>De novo transcriptome assembly of four potential Pierce s Disease insect vectors from Arizona vineyards.</title>
        <authorList>
            <person name="Tassone E.E."/>
        </authorList>
    </citation>
    <scope>NUCLEOTIDE SEQUENCE</scope>
</reference>
<dbReference type="GO" id="GO:0061630">
    <property type="term" value="F:ubiquitin protein ligase activity"/>
    <property type="evidence" value="ECO:0007669"/>
    <property type="project" value="TreeGrafter"/>
</dbReference>
<evidence type="ECO:0008006" key="6">
    <source>
        <dbReference type="Google" id="ProtNLM"/>
    </source>
</evidence>
<dbReference type="GO" id="GO:0005737">
    <property type="term" value="C:cytoplasm"/>
    <property type="evidence" value="ECO:0007669"/>
    <property type="project" value="TreeGrafter"/>
</dbReference>
<dbReference type="InterPro" id="IPR050409">
    <property type="entry name" value="E3_ubiq-protein_ligase"/>
</dbReference>
<dbReference type="AlphaFoldDB" id="A0A1B6F0T9"/>
<protein>
    <recommendedName>
        <fullName evidence="6">HECT-type E3 ubiquitin transferase</fullName>
    </recommendedName>
</protein>
<proteinExistence type="predicted"/>
<feature type="domain" description="DUF913" evidence="4">
    <location>
        <begin position="432"/>
        <end position="868"/>
    </location>
</feature>
<accession>A0A1B6F0T9</accession>
<dbReference type="GO" id="GO:0000209">
    <property type="term" value="P:protein polyubiquitination"/>
    <property type="evidence" value="ECO:0007669"/>
    <property type="project" value="TreeGrafter"/>
</dbReference>
<feature type="non-terminal residue" evidence="5">
    <location>
        <position position="1160"/>
    </location>
</feature>
<dbReference type="Pfam" id="PF06025">
    <property type="entry name" value="DUF913"/>
    <property type="match status" value="1"/>
</dbReference>
<dbReference type="InterPro" id="IPR010309">
    <property type="entry name" value="E3_Ub_ligase_DUF908"/>
</dbReference>
<dbReference type="PANTHER" id="PTHR11254:SF67">
    <property type="entry name" value="E3 UBIQUITIN-PROTEIN LIGASE HUWE1"/>
    <property type="match status" value="1"/>
</dbReference>
<dbReference type="SUPFAM" id="SSF48371">
    <property type="entry name" value="ARM repeat"/>
    <property type="match status" value="1"/>
</dbReference>
<sequence>MKIDRSRIKKSTSEVPAECQALIDKLRSCSKKELLEELKKIDTWTFGKCELYHWIEILDLCDSILAAAATRVSPKSWQICCDLPENQESKELLLWVLHFTTLLIEHSFSRHLYNSVEHLLTLLSSCDLDVVLGVLNLLYMFSKRSNFITRINAEMRNTLLKCLTYLAESWGGRENGFGLADCVRAHTPFPLTATTLHYEFYTEDKSSSSQASCIHLENVDQISKLPSEIMDGLVESFHVPKDGHMLLFTHLRLAHSFSNHSLRLKCVQARLQALSVLLYSNADSHNLLYPGILDELVQLLELHHPGLVEIRSAALRTLTSIIHLDRSPHLPKKPGSRLNMIIDVTGAALYHGFLPQLVRSCISSLTSDGSQSSDAPEDQFPLPLATALFSFLYHLASYEAGGEALVSCGMMECLLRVINWPGLELEHITFVTRAVRVIDLITNIDMQSFQSHGGLNSFINRLEMEINICRQDQPYEIVVQSQRHFQHTDSVGEGGSSPRAQEEPMDFVDEEMVRIAIDRVAVDSDSNPSCSKDQMSVSDTIYDKSHISDNSSKVNKTCLPQRAALLKSMLNFLKKALQDPAFTESIRHVMDGSLPTSLKHIISNAEYYGPSLFLLATDVVAVYVFQEPSLLSSLQDIGLTDVVLHALLIKDVPATREVLGSVPNVFSALCLNTRGLASFIKYKPFEKLFKVLLSPNYLSAMRRRRSSDPIGDTASNLGNAMDELMRHQPSLKSDAIAAIIKLLQELCLLGHDPKYVCWKPQKGSSGESPHPVPRVSNEAGSSDEEEEDEEEASTSSHPQREDSSVDTSTTAFSEKTPVALVDYILNVMKFVDAILSNNSTDDHCREFVSQNGLEPLLSILALPNLPVDYPITPAAQAVASVCKSVLNLAHEAQVMKSGLAQLSEVLTRLNPLCHRQQEQCGSILLEELARAPNMETAFSTPSATPLLHAMAATHGYVIMFVHVCRTGQLDIRTISINNWGSELGLTVLTQLADLYSALVWESTVLLALCSEDSNREFTKEEIFKYCPPSMMRTQSESMDISSESQEENMEVDDEKFFNRATSKSTSVIPPNIKLKYIKPLLGASSRLGRALAELFGLLVKLCVGFPVRTRRGNHLTNTPVSPTPSAHNVANSLAALLTRGLSPQFLPDSPVAKFKLTYLI</sequence>
<feature type="region of interest" description="Disordered" evidence="2">
    <location>
        <begin position="760"/>
        <end position="811"/>
    </location>
</feature>
<feature type="compositionally biased region" description="Acidic residues" evidence="2">
    <location>
        <begin position="781"/>
        <end position="792"/>
    </location>
</feature>
<evidence type="ECO:0000259" key="3">
    <source>
        <dbReference type="Pfam" id="PF06012"/>
    </source>
</evidence>
<gene>
    <name evidence="5" type="ORF">g.32543</name>
</gene>
<dbReference type="GO" id="GO:0005634">
    <property type="term" value="C:nucleus"/>
    <property type="evidence" value="ECO:0007669"/>
    <property type="project" value="TreeGrafter"/>
</dbReference>
<feature type="domain" description="DUF908" evidence="3">
    <location>
        <begin position="90"/>
        <end position="211"/>
    </location>
</feature>
<dbReference type="GO" id="GO:0006511">
    <property type="term" value="P:ubiquitin-dependent protein catabolic process"/>
    <property type="evidence" value="ECO:0007669"/>
    <property type="project" value="TreeGrafter"/>
</dbReference>
<name>A0A1B6F0T9_9HEMI</name>
<organism evidence="5">
    <name type="scientific">Cuerna arida</name>
    <dbReference type="NCBI Taxonomy" id="1464854"/>
    <lineage>
        <taxon>Eukaryota</taxon>
        <taxon>Metazoa</taxon>
        <taxon>Ecdysozoa</taxon>
        <taxon>Arthropoda</taxon>
        <taxon>Hexapoda</taxon>
        <taxon>Insecta</taxon>
        <taxon>Pterygota</taxon>
        <taxon>Neoptera</taxon>
        <taxon>Paraneoptera</taxon>
        <taxon>Hemiptera</taxon>
        <taxon>Auchenorrhyncha</taxon>
        <taxon>Membracoidea</taxon>
        <taxon>Cicadellidae</taxon>
        <taxon>Cicadellinae</taxon>
        <taxon>Proconiini</taxon>
        <taxon>Cuerna</taxon>
    </lineage>
</organism>
<evidence type="ECO:0000313" key="5">
    <source>
        <dbReference type="EMBL" id="JAS43483.1"/>
    </source>
</evidence>
<dbReference type="InterPro" id="IPR010314">
    <property type="entry name" value="E3_Ub_ligase_DUF913"/>
</dbReference>
<dbReference type="EMBL" id="GECZ01026286">
    <property type="protein sequence ID" value="JAS43483.1"/>
    <property type="molecule type" value="Transcribed_RNA"/>
</dbReference>
<dbReference type="Pfam" id="PF06012">
    <property type="entry name" value="DUF908"/>
    <property type="match status" value="1"/>
</dbReference>